<keyword evidence="13" id="KW-0175">Coiled coil</keyword>
<dbReference type="SUPFAM" id="SSF81324">
    <property type="entry name" value="Voltage-gated potassium channels"/>
    <property type="match status" value="1"/>
</dbReference>
<evidence type="ECO:0000256" key="6">
    <source>
        <dbReference type="ARBA" id="ARBA00022989"/>
    </source>
</evidence>
<dbReference type="GO" id="GO:0034703">
    <property type="term" value="C:cation channel complex"/>
    <property type="evidence" value="ECO:0007669"/>
    <property type="project" value="UniProtKB-ARBA"/>
</dbReference>
<evidence type="ECO:0000256" key="11">
    <source>
        <dbReference type="ARBA" id="ARBA00023303"/>
    </source>
</evidence>
<dbReference type="Pfam" id="PF00520">
    <property type="entry name" value="Ion_trans"/>
    <property type="match status" value="1"/>
</dbReference>
<proteinExistence type="predicted"/>
<feature type="transmembrane region" description="Helical" evidence="15">
    <location>
        <begin position="781"/>
        <end position="801"/>
    </location>
</feature>
<dbReference type="EMBL" id="KZ150152">
    <property type="protein sequence ID" value="PZC72832.1"/>
    <property type="molecule type" value="Genomic_DNA"/>
</dbReference>
<dbReference type="SMART" id="SM00248">
    <property type="entry name" value="ANK"/>
    <property type="match status" value="13"/>
</dbReference>
<feature type="transmembrane region" description="Helical" evidence="15">
    <location>
        <begin position="842"/>
        <end position="859"/>
    </location>
</feature>
<protein>
    <recommendedName>
        <fullName evidence="16">Ion transport domain-containing protein</fullName>
    </recommendedName>
</protein>
<dbReference type="Pfam" id="PF00023">
    <property type="entry name" value="Ank"/>
    <property type="match status" value="1"/>
</dbReference>
<evidence type="ECO:0000256" key="7">
    <source>
        <dbReference type="ARBA" id="ARBA00023043"/>
    </source>
</evidence>
<feature type="region of interest" description="Disordered" evidence="14">
    <location>
        <begin position="28"/>
        <end position="47"/>
    </location>
</feature>
<keyword evidence="6 15" id="KW-1133">Transmembrane helix</keyword>
<feature type="repeat" description="ANK" evidence="12">
    <location>
        <begin position="463"/>
        <end position="490"/>
    </location>
</feature>
<keyword evidence="7 12" id="KW-0040">ANK repeat</keyword>
<organism evidence="17 18">
    <name type="scientific">Helicoverpa armigera</name>
    <name type="common">Cotton bollworm</name>
    <name type="synonym">Heliothis armigera</name>
    <dbReference type="NCBI Taxonomy" id="29058"/>
    <lineage>
        <taxon>Eukaryota</taxon>
        <taxon>Metazoa</taxon>
        <taxon>Ecdysozoa</taxon>
        <taxon>Arthropoda</taxon>
        <taxon>Hexapoda</taxon>
        <taxon>Insecta</taxon>
        <taxon>Pterygota</taxon>
        <taxon>Neoptera</taxon>
        <taxon>Endopterygota</taxon>
        <taxon>Lepidoptera</taxon>
        <taxon>Glossata</taxon>
        <taxon>Ditrysia</taxon>
        <taxon>Noctuoidea</taxon>
        <taxon>Noctuidae</taxon>
        <taxon>Heliothinae</taxon>
        <taxon>Helicoverpa</taxon>
    </lineage>
</organism>
<keyword evidence="2" id="KW-0813">Transport</keyword>
<feature type="region of interest" description="Disordered" evidence="14">
    <location>
        <begin position="1"/>
        <end position="20"/>
    </location>
</feature>
<feature type="transmembrane region" description="Helical" evidence="15">
    <location>
        <begin position="944"/>
        <end position="966"/>
    </location>
</feature>
<dbReference type="PROSITE" id="PS50297">
    <property type="entry name" value="ANK_REP_REGION"/>
    <property type="match status" value="3"/>
</dbReference>
<keyword evidence="4 15" id="KW-0812">Transmembrane</keyword>
<dbReference type="Proteomes" id="UP000249218">
    <property type="component" value="Unassembled WGS sequence"/>
</dbReference>
<sequence length="1141" mass="128971">MSSEKSGGESDSSVATHSLEDVEAGRALLAAADSGDPHSATHVYVEQRSGQILYKSTREAYNEPEESSSDEDTSLAVPTYTQPITRLNSLLLNATKSGDLQDIERLIKAGANPNATCGIHGVSVNHLAALRTDEALSILLKAGAKRYRLDKDKRTPLHFAAWAGNDRQIALLLDTSNDFQNTLDPGGNGNRQEEIEDLRQNLKEFVNEKQMLFKSDCLDPQWMDNTTYHNCREFADDLPELYGGWTALHAASASAQPRCVRKLLAAGADASARDIARRTPFDVAGAAIYYNQHVDVHNFTEVIKILIREDDENLRTEKKKKIGTPLHRAVELGSLEAVTILIDAKVPLDAGDYQGETALHLCVEKKLKEHLQILASHKVAGKDEPRPIEVKGSLDRTVLHKAVLESWEPGVSILIENGADITAQDFNQETAIHFAAAIGNVNILNQLLNTEKHKIVIDMTNDEGETALFKAVSNGHLECVKCLLEKGANIMKTFSNKMNLFHIAAEKGYLEVLTALLDHDYSIARTMINELTEDDDKGYSPIHFAVQNNHPKCASILFSRNDYRQLRTSCGINKGSMPIHIAAIYNNVETAKIISFKGACTDQITNDMEWTPLHAACHYGSRDMIKHLLEGGADLSRRTNGPNECRITAFDMLMNNLPKPTEFMENIFDSYISTNDLNLQDPNCEVTVNFQLFLPKFDENDQIKVIDALLKTGDRYGQSRLLLHPLLESFLYLKWKALLPFFYTVICFYAFFVLSLTLFVLSVFFYKDIKDTAPLVLNSTLWVVVLYITIFLIVCQEVLYLNLSNGYFRQLETWVKFSSVCLAAVLPFTTRLTLSEVVWPRHVATGAILLSWLEMMFLLSRFPDWGYYVLMFGKVSTNVLKILLTFAFLLIGFSLSFMIQFHSQPPFESPWAALVKTIVMMTSEFDYGDLVEESDPAVFVKSILVVRVIFLMFVMFAAIVLMNLMVGVAVNDLYNLEVIGNVRRLAKQVELIGILENLHNGRRFRGILPYWLENVLRGKKCRKMFVIRPNEPKSRNYKILPSHIREALFEKAQCRYKQTDDEVGSQNYREKLDEIHNEMATLKTMMLQNKSQADIDCKEITNKIVKIESSISQMNSSINELNKMLARFTRDAKDPHRRRRR</sequence>
<comment type="subcellular location">
    <subcellularLocation>
        <location evidence="1">Membrane</location>
        <topology evidence="1">Multi-pass membrane protein</topology>
    </subcellularLocation>
</comment>
<feature type="compositionally biased region" description="Low complexity" evidence="14">
    <location>
        <begin position="1"/>
        <end position="13"/>
    </location>
</feature>
<evidence type="ECO:0000256" key="2">
    <source>
        <dbReference type="ARBA" id="ARBA00022448"/>
    </source>
</evidence>
<evidence type="ECO:0000256" key="10">
    <source>
        <dbReference type="ARBA" id="ARBA00023180"/>
    </source>
</evidence>
<dbReference type="InterPro" id="IPR036770">
    <property type="entry name" value="Ankyrin_rpt-contain_sf"/>
</dbReference>
<dbReference type="Gene3D" id="1.25.40.20">
    <property type="entry name" value="Ankyrin repeat-containing domain"/>
    <property type="match status" value="4"/>
</dbReference>
<dbReference type="GO" id="GO:0005216">
    <property type="term" value="F:monoatomic ion channel activity"/>
    <property type="evidence" value="ECO:0007669"/>
    <property type="project" value="InterPro"/>
</dbReference>
<evidence type="ECO:0000256" key="3">
    <source>
        <dbReference type="ARBA" id="ARBA00022606"/>
    </source>
</evidence>
<evidence type="ECO:0000256" key="5">
    <source>
        <dbReference type="ARBA" id="ARBA00022737"/>
    </source>
</evidence>
<keyword evidence="18" id="KW-1185">Reference proteome</keyword>
<keyword evidence="3" id="KW-0716">Sensory transduction</keyword>
<evidence type="ECO:0000256" key="14">
    <source>
        <dbReference type="SAM" id="MobiDB-lite"/>
    </source>
</evidence>
<gene>
    <name evidence="17" type="primary">HaOG210549</name>
    <name evidence="17" type="ORF">B5X24_HaOG210549</name>
</gene>
<dbReference type="AlphaFoldDB" id="A0A2W1BC47"/>
<dbReference type="Pfam" id="PF12796">
    <property type="entry name" value="Ank_2"/>
    <property type="match status" value="4"/>
</dbReference>
<feature type="domain" description="Ion transport" evidence="16">
    <location>
        <begin position="749"/>
        <end position="975"/>
    </location>
</feature>
<evidence type="ECO:0000256" key="8">
    <source>
        <dbReference type="ARBA" id="ARBA00023065"/>
    </source>
</evidence>
<keyword evidence="11" id="KW-0407">Ion channel</keyword>
<feature type="repeat" description="ANK" evidence="12">
    <location>
        <begin position="608"/>
        <end position="640"/>
    </location>
</feature>
<evidence type="ECO:0000256" key="9">
    <source>
        <dbReference type="ARBA" id="ARBA00023136"/>
    </source>
</evidence>
<keyword evidence="8" id="KW-0406">Ion transport</keyword>
<feature type="transmembrane region" description="Helical" evidence="15">
    <location>
        <begin position="879"/>
        <end position="901"/>
    </location>
</feature>
<evidence type="ECO:0000256" key="12">
    <source>
        <dbReference type="PROSITE-ProRule" id="PRU00023"/>
    </source>
</evidence>
<dbReference type="PROSITE" id="PS50088">
    <property type="entry name" value="ANK_REPEAT"/>
    <property type="match status" value="6"/>
</dbReference>
<evidence type="ECO:0000256" key="15">
    <source>
        <dbReference type="SAM" id="Phobius"/>
    </source>
</evidence>
<feature type="repeat" description="ANK" evidence="12">
    <location>
        <begin position="152"/>
        <end position="184"/>
    </location>
</feature>
<feature type="repeat" description="ANK" evidence="12">
    <location>
        <begin position="324"/>
        <end position="353"/>
    </location>
</feature>
<reference evidence="17 18" key="1">
    <citation type="journal article" date="2017" name="BMC Biol.">
        <title>Genomic innovations, transcriptional plasticity and gene loss underlying the evolution and divergence of two highly polyphagous and invasive Helicoverpa pest species.</title>
        <authorList>
            <person name="Pearce S.L."/>
            <person name="Clarke D.F."/>
            <person name="East P.D."/>
            <person name="Elfekih S."/>
            <person name="Gordon K.H."/>
            <person name="Jermiin L.S."/>
            <person name="McGaughran A."/>
            <person name="Oakeshott J.G."/>
            <person name="Papanikolaou A."/>
            <person name="Perera O.P."/>
            <person name="Rane R.V."/>
            <person name="Richards S."/>
            <person name="Tay W.T."/>
            <person name="Walsh T.K."/>
            <person name="Anderson A."/>
            <person name="Anderson C.J."/>
            <person name="Asgari S."/>
            <person name="Board P.G."/>
            <person name="Bretschneider A."/>
            <person name="Campbell P.M."/>
            <person name="Chertemps T."/>
            <person name="Christeller J.T."/>
            <person name="Coppin C.W."/>
            <person name="Downes S.J."/>
            <person name="Duan G."/>
            <person name="Farnsworth C.A."/>
            <person name="Good R.T."/>
            <person name="Han L.B."/>
            <person name="Han Y.C."/>
            <person name="Hatje K."/>
            <person name="Horne I."/>
            <person name="Huang Y.P."/>
            <person name="Hughes D.S."/>
            <person name="Jacquin-Joly E."/>
            <person name="James W."/>
            <person name="Jhangiani S."/>
            <person name="Kollmar M."/>
            <person name="Kuwar S.S."/>
            <person name="Li S."/>
            <person name="Liu N.Y."/>
            <person name="Maibeche M.T."/>
            <person name="Miller J.R."/>
            <person name="Montagne N."/>
            <person name="Perry T."/>
            <person name="Qu J."/>
            <person name="Song S.V."/>
            <person name="Sutton G.G."/>
            <person name="Vogel H."/>
            <person name="Walenz B.P."/>
            <person name="Xu W."/>
            <person name="Zhang H.J."/>
            <person name="Zou Z."/>
            <person name="Batterham P."/>
            <person name="Edwards O.R."/>
            <person name="Feyereisen R."/>
            <person name="Gibbs R.A."/>
            <person name="Heckel D.G."/>
            <person name="McGrath A."/>
            <person name="Robin C."/>
            <person name="Scherer S.E."/>
            <person name="Worley K.C."/>
            <person name="Wu Y.D."/>
        </authorList>
    </citation>
    <scope>NUCLEOTIDE SEQUENCE [LARGE SCALE GENOMIC DNA]</scope>
    <source>
        <strain evidence="17">Harm_GR_Male_#8</strain>
        <tissue evidence="17">Whole organism</tissue>
    </source>
</reference>
<dbReference type="InterPro" id="IPR052076">
    <property type="entry name" value="TRP_cation_channel"/>
</dbReference>
<evidence type="ECO:0000259" key="16">
    <source>
        <dbReference type="Pfam" id="PF00520"/>
    </source>
</evidence>
<feature type="coiled-coil region" evidence="13">
    <location>
        <begin position="188"/>
        <end position="215"/>
    </location>
</feature>
<evidence type="ECO:0000256" key="13">
    <source>
        <dbReference type="SAM" id="Coils"/>
    </source>
</evidence>
<dbReference type="SUPFAM" id="SSF48403">
    <property type="entry name" value="Ankyrin repeat"/>
    <property type="match status" value="2"/>
</dbReference>
<dbReference type="OrthoDB" id="5402602at2759"/>
<dbReference type="PANTHER" id="PTHR47143:SF1">
    <property type="entry name" value="ION_TRANS DOMAIN-CONTAINING PROTEIN"/>
    <property type="match status" value="1"/>
</dbReference>
<dbReference type="InterPro" id="IPR002110">
    <property type="entry name" value="Ankyrin_rpt"/>
</dbReference>
<feature type="repeat" description="ANK" evidence="12">
    <location>
        <begin position="243"/>
        <end position="275"/>
    </location>
</feature>
<keyword evidence="5" id="KW-0677">Repeat</keyword>
<keyword evidence="10" id="KW-0325">Glycoprotein</keyword>
<evidence type="ECO:0000313" key="18">
    <source>
        <dbReference type="Proteomes" id="UP000249218"/>
    </source>
</evidence>
<dbReference type="InterPro" id="IPR005821">
    <property type="entry name" value="Ion_trans_dom"/>
</dbReference>
<feature type="transmembrane region" description="Helical" evidence="15">
    <location>
        <begin position="741"/>
        <end position="766"/>
    </location>
</feature>
<evidence type="ECO:0000256" key="4">
    <source>
        <dbReference type="ARBA" id="ARBA00022692"/>
    </source>
</evidence>
<keyword evidence="9 15" id="KW-0472">Membrane</keyword>
<evidence type="ECO:0000313" key="17">
    <source>
        <dbReference type="EMBL" id="PZC72832.1"/>
    </source>
</evidence>
<dbReference type="PANTHER" id="PTHR47143">
    <property type="entry name" value="TRANSIENT RECEPTOR POTENTIAL CATION CHANNEL PROTEIN PAINLESS"/>
    <property type="match status" value="1"/>
</dbReference>
<accession>A0A2W1BC47</accession>
<feature type="repeat" description="ANK" evidence="12">
    <location>
        <begin position="394"/>
        <end position="426"/>
    </location>
</feature>
<name>A0A2W1BC47_HELAM</name>
<evidence type="ECO:0000256" key="1">
    <source>
        <dbReference type="ARBA" id="ARBA00004141"/>
    </source>
</evidence>